<accession>A0A226CZB3</accession>
<keyword evidence="8" id="KW-1185">Reference proteome</keyword>
<dbReference type="OrthoDB" id="548217at2759"/>
<evidence type="ECO:0000313" key="7">
    <source>
        <dbReference type="EMBL" id="OXA38293.1"/>
    </source>
</evidence>
<gene>
    <name evidence="7" type="ORF">Fcan01_27051</name>
</gene>
<name>A0A226CZB3_FOLCA</name>
<reference evidence="7 8" key="1">
    <citation type="submission" date="2015-12" db="EMBL/GenBank/DDBJ databases">
        <title>The genome of Folsomia candida.</title>
        <authorList>
            <person name="Faddeeva A."/>
            <person name="Derks M.F."/>
            <person name="Anvar Y."/>
            <person name="Smit S."/>
            <person name="Van Straalen N."/>
            <person name="Roelofs D."/>
        </authorList>
    </citation>
    <scope>NUCLEOTIDE SEQUENCE [LARGE SCALE GENOMIC DNA]</scope>
    <source>
        <strain evidence="7 8">VU population</strain>
        <tissue evidence="7">Whole body</tissue>
    </source>
</reference>
<evidence type="ECO:0000256" key="3">
    <source>
        <dbReference type="ARBA" id="ARBA00022777"/>
    </source>
</evidence>
<dbReference type="Gene3D" id="1.10.510.10">
    <property type="entry name" value="Transferase(Phosphotransferase) domain 1"/>
    <property type="match status" value="2"/>
</dbReference>
<dbReference type="PROSITE" id="PS00108">
    <property type="entry name" value="PROTEIN_KINASE_ST"/>
    <property type="match status" value="1"/>
</dbReference>
<comment type="caution">
    <text evidence="7">The sequence shown here is derived from an EMBL/GenBank/DDBJ whole genome shotgun (WGS) entry which is preliminary data.</text>
</comment>
<dbReference type="Gene3D" id="3.30.200.20">
    <property type="entry name" value="Phosphorylase Kinase, domain 1"/>
    <property type="match status" value="1"/>
</dbReference>
<dbReference type="Proteomes" id="UP000198287">
    <property type="component" value="Unassembled WGS sequence"/>
</dbReference>
<dbReference type="InterPro" id="IPR000719">
    <property type="entry name" value="Prot_kinase_dom"/>
</dbReference>
<evidence type="ECO:0000256" key="2">
    <source>
        <dbReference type="ARBA" id="ARBA00022741"/>
    </source>
</evidence>
<dbReference type="CDD" id="cd00180">
    <property type="entry name" value="PKc"/>
    <property type="match status" value="1"/>
</dbReference>
<dbReference type="GO" id="GO:0005634">
    <property type="term" value="C:nucleus"/>
    <property type="evidence" value="ECO:0007669"/>
    <property type="project" value="TreeGrafter"/>
</dbReference>
<dbReference type="InterPro" id="IPR011009">
    <property type="entry name" value="Kinase-like_dom_sf"/>
</dbReference>
<dbReference type="GO" id="GO:0004672">
    <property type="term" value="F:protein kinase activity"/>
    <property type="evidence" value="ECO:0007669"/>
    <property type="project" value="InterPro"/>
</dbReference>
<comment type="similarity">
    <text evidence="5">Belongs to the protein kinase superfamily. Ser/Thr protein kinase family. GCN2 subfamily.</text>
</comment>
<keyword evidence="4" id="KW-0067">ATP-binding</keyword>
<evidence type="ECO:0000256" key="1">
    <source>
        <dbReference type="ARBA" id="ARBA00022679"/>
    </source>
</evidence>
<dbReference type="AlphaFoldDB" id="A0A226CZB3"/>
<keyword evidence="3 7" id="KW-0418">Kinase</keyword>
<dbReference type="Pfam" id="PF00069">
    <property type="entry name" value="Pkinase"/>
    <property type="match status" value="2"/>
</dbReference>
<dbReference type="SUPFAM" id="SSF56112">
    <property type="entry name" value="Protein kinase-like (PK-like)"/>
    <property type="match status" value="2"/>
</dbReference>
<sequence>MESIDDPSWLTQQKFQKLLGFGAYGLIFETSDTTSIFEVKVNFLKLENATPMKTLAAPFHLLKPMHHKNLTKIYNVSFKDWKLEEIKILLAKCENHLTFHRLSLNLFCMNGQIPPSLCVQIETCGPDLWSWLQIRKTLGTKLFEVQYEIISGILDGLKYLHQNNIVHRHICPEAVLFSHTLTTEFILPVKVSSFQFCRRINCYDQDGGEFSKDPMDNFFNEYQAPEAYSSSSRDTCTTTFDVFSAGLLFLAVLLPPDKKMSSGMYYELVHENDTSVVPDHPEIENAKDLIIQMTQRRPADRLQNLDQVQFRRQPVSVHTSPGPGIGLHISAELTWLDETHVENFLGSGSFGFVLGTRSKEAIKFIFLSETDGPERDVERKQVTREYNTMVLAKNHANIVQILACSEQLFTSESLNDTLNTVPLPKEVNDSIYMLSARARKQKITIPAFTIKMELCGSSLREWLSEMHNKPGTPSMQNFQIEIVSNLLTGFRYLHSHKIIHRDFKPENVLFSYSPNQKYILPVKIGDFGLARFLLQVSEEKLTSRVGTNSYRAPEAERSFYGVQADIFSLGLVFWEVLQLLDPKVRRSMFYKLVHDYENHPLLVKDHPKLVNAKDLVVNMTKRLHRERLQTMEDVVLQLC</sequence>
<evidence type="ECO:0000313" key="8">
    <source>
        <dbReference type="Proteomes" id="UP000198287"/>
    </source>
</evidence>
<keyword evidence="2" id="KW-0547">Nucleotide-binding</keyword>
<proteinExistence type="inferred from homology"/>
<dbReference type="InterPro" id="IPR008271">
    <property type="entry name" value="Ser/Thr_kinase_AS"/>
</dbReference>
<feature type="domain" description="Protein kinase" evidence="6">
    <location>
        <begin position="339"/>
        <end position="639"/>
    </location>
</feature>
<evidence type="ECO:0000256" key="5">
    <source>
        <dbReference type="ARBA" id="ARBA00037982"/>
    </source>
</evidence>
<evidence type="ECO:0000259" key="6">
    <source>
        <dbReference type="PROSITE" id="PS50011"/>
    </source>
</evidence>
<dbReference type="GO" id="GO:0005524">
    <property type="term" value="F:ATP binding"/>
    <property type="evidence" value="ECO:0007669"/>
    <property type="project" value="UniProtKB-KW"/>
</dbReference>
<dbReference type="GO" id="GO:0005737">
    <property type="term" value="C:cytoplasm"/>
    <property type="evidence" value="ECO:0007669"/>
    <property type="project" value="TreeGrafter"/>
</dbReference>
<dbReference type="PROSITE" id="PS50011">
    <property type="entry name" value="PROTEIN_KINASE_DOM"/>
    <property type="match status" value="2"/>
</dbReference>
<organism evidence="7 8">
    <name type="scientific">Folsomia candida</name>
    <name type="common">Springtail</name>
    <dbReference type="NCBI Taxonomy" id="158441"/>
    <lineage>
        <taxon>Eukaryota</taxon>
        <taxon>Metazoa</taxon>
        <taxon>Ecdysozoa</taxon>
        <taxon>Arthropoda</taxon>
        <taxon>Hexapoda</taxon>
        <taxon>Collembola</taxon>
        <taxon>Entomobryomorpha</taxon>
        <taxon>Isotomoidea</taxon>
        <taxon>Isotomidae</taxon>
        <taxon>Proisotominae</taxon>
        <taxon>Folsomia</taxon>
    </lineage>
</organism>
<dbReference type="PANTHER" id="PTHR11042">
    <property type="entry name" value="EUKARYOTIC TRANSLATION INITIATION FACTOR 2-ALPHA KINASE EIF2-ALPHA KINASE -RELATED"/>
    <property type="match status" value="1"/>
</dbReference>
<dbReference type="InterPro" id="IPR050339">
    <property type="entry name" value="CC_SR_Kinase"/>
</dbReference>
<keyword evidence="1" id="KW-0808">Transferase</keyword>
<feature type="domain" description="Protein kinase" evidence="6">
    <location>
        <begin position="13"/>
        <end position="316"/>
    </location>
</feature>
<evidence type="ECO:0000256" key="4">
    <source>
        <dbReference type="ARBA" id="ARBA00022840"/>
    </source>
</evidence>
<protein>
    <submittedName>
        <fullName evidence="7">Interferon-induced, double-stranded RNA-activated protein kinase</fullName>
    </submittedName>
</protein>
<dbReference type="EMBL" id="LNIX01000047">
    <property type="protein sequence ID" value="OXA38293.1"/>
    <property type="molecule type" value="Genomic_DNA"/>
</dbReference>